<keyword evidence="11" id="KW-0274">FAD</keyword>
<evidence type="ECO:0000256" key="22">
    <source>
        <dbReference type="SAM" id="MobiDB-lite"/>
    </source>
</evidence>
<keyword evidence="18" id="KW-0325">Glycoprotein</keyword>
<keyword evidence="10" id="KW-0256">Endoplasmic reticulum</keyword>
<feature type="transmembrane region" description="Helical" evidence="23">
    <location>
        <begin position="423"/>
        <end position="444"/>
    </location>
</feature>
<evidence type="ECO:0000256" key="14">
    <source>
        <dbReference type="ARBA" id="ARBA00023002"/>
    </source>
</evidence>
<organism evidence="25 26">
    <name type="scientific">Heterodera trifolii</name>
    <dbReference type="NCBI Taxonomy" id="157864"/>
    <lineage>
        <taxon>Eukaryota</taxon>
        <taxon>Metazoa</taxon>
        <taxon>Ecdysozoa</taxon>
        <taxon>Nematoda</taxon>
        <taxon>Chromadorea</taxon>
        <taxon>Rhabditida</taxon>
        <taxon>Tylenchina</taxon>
        <taxon>Tylenchomorpha</taxon>
        <taxon>Tylenchoidea</taxon>
        <taxon>Heteroderidae</taxon>
        <taxon>Heteroderinae</taxon>
        <taxon>Heterodera</taxon>
    </lineage>
</organism>
<dbReference type="Proteomes" id="UP001620626">
    <property type="component" value="Unassembled WGS sequence"/>
</dbReference>
<accession>A0ABD2JF42</accession>
<evidence type="ECO:0000256" key="2">
    <source>
        <dbReference type="ARBA" id="ARBA00004141"/>
    </source>
</evidence>
<evidence type="ECO:0000256" key="19">
    <source>
        <dbReference type="ARBA" id="ARBA00023284"/>
    </source>
</evidence>
<evidence type="ECO:0000313" key="26">
    <source>
        <dbReference type="Proteomes" id="UP001620626"/>
    </source>
</evidence>
<comment type="similarity">
    <text evidence="21">Belongs to the two pore domain potassium channel (TC 1.A.1.8) family.</text>
</comment>
<keyword evidence="6 21" id="KW-0813">Transport</keyword>
<evidence type="ECO:0000256" key="20">
    <source>
        <dbReference type="ARBA" id="ARBA00023303"/>
    </source>
</evidence>
<dbReference type="InterPro" id="IPR007266">
    <property type="entry name" value="Ero1"/>
</dbReference>
<feature type="region of interest" description="Disordered" evidence="22">
    <location>
        <begin position="663"/>
        <end position="710"/>
    </location>
</feature>
<keyword evidence="26" id="KW-1185">Reference proteome</keyword>
<comment type="subcellular location">
    <subcellularLocation>
        <location evidence="3">Endoplasmic reticulum membrane</location>
        <topology evidence="3">Peripheral membrane protein</topology>
        <orientation evidence="3">Lumenal side</orientation>
    </subcellularLocation>
    <subcellularLocation>
        <location evidence="2">Membrane</location>
        <topology evidence="2">Multi-pass membrane protein</topology>
    </subcellularLocation>
</comment>
<evidence type="ECO:0000256" key="15">
    <source>
        <dbReference type="ARBA" id="ARBA00023065"/>
    </source>
</evidence>
<protein>
    <recommendedName>
        <fullName evidence="24">Potassium channel domain-containing protein</fullName>
    </recommendedName>
</protein>
<evidence type="ECO:0000256" key="4">
    <source>
        <dbReference type="ARBA" id="ARBA00008277"/>
    </source>
</evidence>
<gene>
    <name evidence="25" type="ORF">niasHT_021165</name>
</gene>
<comment type="cofactor">
    <cofactor evidence="1">
        <name>FAD</name>
        <dbReference type="ChEBI" id="CHEBI:57692"/>
    </cofactor>
</comment>
<dbReference type="PRINTS" id="PR01333">
    <property type="entry name" value="2POREKCHANEL"/>
</dbReference>
<proteinExistence type="inferred from homology"/>
<keyword evidence="17" id="KW-1015">Disulfide bond</keyword>
<keyword evidence="7" id="KW-0285">Flavoprotein</keyword>
<evidence type="ECO:0000256" key="7">
    <source>
        <dbReference type="ARBA" id="ARBA00022630"/>
    </source>
</evidence>
<dbReference type="SUPFAM" id="SSF110019">
    <property type="entry name" value="ERO1-like"/>
    <property type="match status" value="1"/>
</dbReference>
<keyword evidence="13 23" id="KW-1133">Transmembrane helix</keyword>
<evidence type="ECO:0000256" key="10">
    <source>
        <dbReference type="ARBA" id="ARBA00022824"/>
    </source>
</evidence>
<dbReference type="Gene3D" id="1.10.287.70">
    <property type="match status" value="1"/>
</dbReference>
<evidence type="ECO:0000256" key="9">
    <source>
        <dbReference type="ARBA" id="ARBA00022729"/>
    </source>
</evidence>
<dbReference type="InterPro" id="IPR013099">
    <property type="entry name" value="K_chnl_dom"/>
</dbReference>
<dbReference type="EMBL" id="JBICBT010000987">
    <property type="protein sequence ID" value="KAL3089221.1"/>
    <property type="molecule type" value="Genomic_DNA"/>
</dbReference>
<comment type="caution">
    <text evidence="25">The sequence shown here is derived from an EMBL/GenBank/DDBJ whole genome shotgun (WGS) entry which is preliminary data.</text>
</comment>
<evidence type="ECO:0000256" key="12">
    <source>
        <dbReference type="ARBA" id="ARBA00022982"/>
    </source>
</evidence>
<dbReference type="PANTHER" id="PTHR12613">
    <property type="entry name" value="ERO1-RELATED"/>
    <property type="match status" value="1"/>
</dbReference>
<evidence type="ECO:0000256" key="17">
    <source>
        <dbReference type="ARBA" id="ARBA00023157"/>
    </source>
</evidence>
<evidence type="ECO:0000256" key="13">
    <source>
        <dbReference type="ARBA" id="ARBA00022989"/>
    </source>
</evidence>
<feature type="transmembrane region" description="Helical" evidence="23">
    <location>
        <begin position="330"/>
        <end position="348"/>
    </location>
</feature>
<evidence type="ECO:0000256" key="11">
    <source>
        <dbReference type="ARBA" id="ARBA00022827"/>
    </source>
</evidence>
<feature type="region of interest" description="Disordered" evidence="22">
    <location>
        <begin position="761"/>
        <end position="785"/>
    </location>
</feature>
<feature type="region of interest" description="Disordered" evidence="22">
    <location>
        <begin position="964"/>
        <end position="990"/>
    </location>
</feature>
<feature type="transmembrane region" description="Helical" evidence="23">
    <location>
        <begin position="478"/>
        <end position="498"/>
    </location>
</feature>
<evidence type="ECO:0000256" key="6">
    <source>
        <dbReference type="ARBA" id="ARBA00022448"/>
    </source>
</evidence>
<dbReference type="FunFam" id="1.10.287.70:FF:000256">
    <property type="entry name" value="TWiK family of potassium channels"/>
    <property type="match status" value="1"/>
</dbReference>
<evidence type="ECO:0000256" key="16">
    <source>
        <dbReference type="ARBA" id="ARBA00023136"/>
    </source>
</evidence>
<name>A0ABD2JF42_9BILA</name>
<evidence type="ECO:0000256" key="18">
    <source>
        <dbReference type="ARBA" id="ARBA00023180"/>
    </source>
</evidence>
<evidence type="ECO:0000256" key="5">
    <source>
        <dbReference type="ARBA" id="ARBA00011802"/>
    </source>
</evidence>
<feature type="domain" description="Potassium channel" evidence="24">
    <location>
        <begin position="327"/>
        <end position="384"/>
    </location>
</feature>
<dbReference type="SUPFAM" id="SSF81324">
    <property type="entry name" value="Voltage-gated potassium channels"/>
    <property type="match status" value="2"/>
</dbReference>
<evidence type="ECO:0000256" key="21">
    <source>
        <dbReference type="RuleBase" id="RU003857"/>
    </source>
</evidence>
<keyword evidence="12" id="KW-0249">Electron transport</keyword>
<keyword evidence="16 23" id="KW-0472">Membrane</keyword>
<keyword evidence="8 21" id="KW-0812">Transmembrane</keyword>
<feature type="transmembrane region" description="Helical" evidence="23">
    <location>
        <begin position="131"/>
        <end position="152"/>
    </location>
</feature>
<evidence type="ECO:0000256" key="8">
    <source>
        <dbReference type="ARBA" id="ARBA00022692"/>
    </source>
</evidence>
<dbReference type="InterPro" id="IPR037192">
    <property type="entry name" value="ERO1-like_sf"/>
</dbReference>
<feature type="transmembrane region" description="Helical" evidence="23">
    <location>
        <begin position="227"/>
        <end position="243"/>
    </location>
</feature>
<evidence type="ECO:0000256" key="1">
    <source>
        <dbReference type="ARBA" id="ARBA00001974"/>
    </source>
</evidence>
<evidence type="ECO:0000259" key="24">
    <source>
        <dbReference type="Pfam" id="PF07885"/>
    </source>
</evidence>
<feature type="domain" description="Potassium channel" evidence="24">
    <location>
        <begin position="431"/>
        <end position="501"/>
    </location>
</feature>
<dbReference type="GO" id="GO:0016491">
    <property type="term" value="F:oxidoreductase activity"/>
    <property type="evidence" value="ECO:0007669"/>
    <property type="project" value="UniProtKB-KW"/>
</dbReference>
<keyword evidence="14" id="KW-0560">Oxidoreductase</keyword>
<feature type="transmembrane region" description="Helical" evidence="23">
    <location>
        <begin position="360"/>
        <end position="377"/>
    </location>
</feature>
<feature type="compositionally biased region" description="Low complexity" evidence="22">
    <location>
        <begin position="761"/>
        <end position="780"/>
    </location>
</feature>
<comment type="similarity">
    <text evidence="4">Belongs to the EROs family.</text>
</comment>
<evidence type="ECO:0000256" key="3">
    <source>
        <dbReference type="ARBA" id="ARBA00004367"/>
    </source>
</evidence>
<dbReference type="Pfam" id="PF04137">
    <property type="entry name" value="ERO1"/>
    <property type="match status" value="1"/>
</dbReference>
<dbReference type="Pfam" id="PF07885">
    <property type="entry name" value="Ion_trans_2"/>
    <property type="match status" value="2"/>
</dbReference>
<feature type="compositionally biased region" description="Polar residues" evidence="22">
    <location>
        <begin position="964"/>
        <end position="982"/>
    </location>
</feature>
<reference evidence="25 26" key="1">
    <citation type="submission" date="2024-10" db="EMBL/GenBank/DDBJ databases">
        <authorList>
            <person name="Kim D."/>
        </authorList>
    </citation>
    <scope>NUCLEOTIDE SEQUENCE [LARGE SCALE GENOMIC DNA]</scope>
    <source>
        <strain evidence="25">BH-2024</strain>
    </source>
</reference>
<dbReference type="GO" id="GO:0005789">
    <property type="term" value="C:endoplasmic reticulum membrane"/>
    <property type="evidence" value="ECO:0007669"/>
    <property type="project" value="UniProtKB-SubCell"/>
</dbReference>
<keyword evidence="9" id="KW-0732">Signal</keyword>
<keyword evidence="15 21" id="KW-0406">Ion transport</keyword>
<evidence type="ECO:0000256" key="23">
    <source>
        <dbReference type="SAM" id="Phobius"/>
    </source>
</evidence>
<keyword evidence="19" id="KW-0676">Redox-active center</keyword>
<comment type="subunit">
    <text evidence="5">May function both as a monomer and a homodimer.</text>
</comment>
<feature type="region of interest" description="Disordered" evidence="22">
    <location>
        <begin position="1260"/>
        <end position="1281"/>
    </location>
</feature>
<dbReference type="PANTHER" id="PTHR12613:SF0">
    <property type="entry name" value="ERO1-LIKE PROTEIN"/>
    <property type="match status" value="1"/>
</dbReference>
<dbReference type="InterPro" id="IPR003280">
    <property type="entry name" value="2pore_dom_K_chnl"/>
</dbReference>
<sequence length="1320" mass="151504">MMQSAANSVFGPRLRRKSAALMLTNELRRSSRVSTCSFEQATQMIGPDGLTFLGVNLVPFGNGFRYNLPVSSANIASSRKTSLFIGPSSRKPSAFFVQKSLEKELIKTEKTRFQRVTEVLLSIYEKSRVHYLLPILVLVIYSFLGGAIFYTIEHPAEQNMLIRKKQMVDREEIQILAEVLLVEQRIREMTDHYNLANSQSRDRLETFASISTLKKEMRKYKQFAMNRIRKTIYWYVLLVYFLTDQETYKSSLLHPKNPERHWRSHFQLSPSESSIGRIVALKNYTEQLAERCWELGVELNSTDHKKTKLTKSIREFNEFVGLQHTLAPSWTFWNSMFLAVTTYSTIGYGNITPKTNLGKLAAMVYAAIGIPMTFMVLHKLGRFFLLCFEHFWNKLIWFMEFVSCVKDAEKLKGKVRGTGRMPVLLAIGVAFAWMFLCAAIFLKFEKDWDYFKSFYFFFCSLTTIGYGDVTPTNSEDMFIIFGFIIVGLSLVSMCINVIQLKLEELFEELLLTMMEEYVEAGGPTVEEITATMKPKMSMVDLWKVWQRRRQRRNQSTDLVEMATGDDVPQQKQFKHNNRLMSAGKAECVARQWPNIALSEGNLRRVIKLFPFGRRRREAILRRLQMRMNQYSKSTQTDFCCAHGFRYQPTDYSLLNQTANELVEEETLTESSEHNSFARHPIGQNPMGRRSREEGNSMGRDGSNESADSSAKNVRLAIVSSSLTSSPVPLTVSSSATVGAPFVRRFLPSHCQQNVRRVTASLSASPSSSSHTHCSIHSTPIPASGQWEQHSDRRRWTFFEAAKTPRGEPRGLVVPYMYTRKMAKTHETDEMRRLIAEIDSRLLDCPLLVFLSFVHFVNCQFDSPHRFCFCKVGEAIDSCACDSNSIDVFNNAKIYPALQNILQKEPFKFYKVNMAKPCPFWEDEAGQCSSKECSIGYCDDEVPPALREPIAPLSAVRSANFSTSADGNVRTSNSNDSCGGSESNKFDPLDDSLSEFDRAQLRELDMFEDNSNKFCEVEDENPERMHYVNLAKNPERYTGYKGNSAVKVWKCIYNENCFKPDPKFDKKFLLQPTPTGMCLEKRVFYRLISGLHSAITVSIAAHNYRPAPGGFGTGTWYRNVEFFENRFGTKWGKEGPERLRNLYFTYMLELRALVKATPYIRKSQLFYTGNEQEDRETQQTLEHFLAVLKEFPNQFDETQLFSNFQESHARLLKEEFRQHFWNISRIMDCVGCDKCRLWGKLQTHGMGTALKVLFSDLPRNGNGGKANGRKEQTENGQSAANGGLFKLTRNDLVALFQSFGRYSSSIWEIDGFRKEFRHDEL</sequence>
<evidence type="ECO:0000313" key="25">
    <source>
        <dbReference type="EMBL" id="KAL3089221.1"/>
    </source>
</evidence>
<dbReference type="GO" id="GO:0034220">
    <property type="term" value="P:monoatomic ion transmembrane transport"/>
    <property type="evidence" value="ECO:0007669"/>
    <property type="project" value="UniProtKB-KW"/>
</dbReference>
<keyword evidence="20 21" id="KW-0407">Ion channel</keyword>